<name>A0ABD3D9U7_9LAMI</name>
<proteinExistence type="predicted"/>
<evidence type="ECO:0000313" key="2">
    <source>
        <dbReference type="Proteomes" id="UP001632038"/>
    </source>
</evidence>
<gene>
    <name evidence="1" type="ORF">CASFOL_018362</name>
</gene>
<protein>
    <submittedName>
        <fullName evidence="1">Uncharacterized protein</fullName>
    </submittedName>
</protein>
<sequence length="59" mass="6755">MSDVPTVSNVRQDLTEWQEHHAKLVLLTVKENGNLKVEVSVMPTNDEREEILEDILHSS</sequence>
<keyword evidence="2" id="KW-1185">Reference proteome</keyword>
<dbReference type="AlphaFoldDB" id="A0ABD3D9U7"/>
<comment type="caution">
    <text evidence="1">The sequence shown here is derived from an EMBL/GenBank/DDBJ whole genome shotgun (WGS) entry which is preliminary data.</text>
</comment>
<organism evidence="1 2">
    <name type="scientific">Castilleja foliolosa</name>
    <dbReference type="NCBI Taxonomy" id="1961234"/>
    <lineage>
        <taxon>Eukaryota</taxon>
        <taxon>Viridiplantae</taxon>
        <taxon>Streptophyta</taxon>
        <taxon>Embryophyta</taxon>
        <taxon>Tracheophyta</taxon>
        <taxon>Spermatophyta</taxon>
        <taxon>Magnoliopsida</taxon>
        <taxon>eudicotyledons</taxon>
        <taxon>Gunneridae</taxon>
        <taxon>Pentapetalae</taxon>
        <taxon>asterids</taxon>
        <taxon>lamiids</taxon>
        <taxon>Lamiales</taxon>
        <taxon>Orobanchaceae</taxon>
        <taxon>Pedicularideae</taxon>
        <taxon>Castillejinae</taxon>
        <taxon>Castilleja</taxon>
    </lineage>
</organism>
<dbReference type="EMBL" id="JAVIJP010000023">
    <property type="protein sequence ID" value="KAL3637914.1"/>
    <property type="molecule type" value="Genomic_DNA"/>
</dbReference>
<dbReference type="Proteomes" id="UP001632038">
    <property type="component" value="Unassembled WGS sequence"/>
</dbReference>
<accession>A0ABD3D9U7</accession>
<evidence type="ECO:0000313" key="1">
    <source>
        <dbReference type="EMBL" id="KAL3637914.1"/>
    </source>
</evidence>
<reference evidence="2" key="1">
    <citation type="journal article" date="2024" name="IScience">
        <title>Strigolactones Initiate the Formation of Haustorium-like Structures in Castilleja.</title>
        <authorList>
            <person name="Buerger M."/>
            <person name="Peterson D."/>
            <person name="Chory J."/>
        </authorList>
    </citation>
    <scope>NUCLEOTIDE SEQUENCE [LARGE SCALE GENOMIC DNA]</scope>
</reference>